<dbReference type="EMBL" id="AP018448">
    <property type="protein sequence ID" value="BBC34087.1"/>
    <property type="molecule type" value="Genomic_DNA"/>
</dbReference>
<evidence type="ECO:0000313" key="1">
    <source>
        <dbReference type="EMBL" id="BBC34087.1"/>
    </source>
</evidence>
<name>A0ABM7FDC5_9ACTN</name>
<sequence length="96" mass="10702">MDERFGVARSQLGDDPPVVALLHQFLVGVLYPDDGDLFPPRLFDQGRHVRNDGVALMGLGDDALLYIDDEKRGVRPVFESGQDLPLRTRSCCPHAR</sequence>
<proteinExistence type="predicted"/>
<protein>
    <submittedName>
        <fullName evidence="1">Uncharacterized protein</fullName>
    </submittedName>
</protein>
<accession>A0ABM7FDC5</accession>
<organism evidence="1 2">
    <name type="scientific">Streptomyces graminofaciens</name>
    <dbReference type="NCBI Taxonomy" id="68212"/>
    <lineage>
        <taxon>Bacteria</taxon>
        <taxon>Bacillati</taxon>
        <taxon>Actinomycetota</taxon>
        <taxon>Actinomycetes</taxon>
        <taxon>Kitasatosporales</taxon>
        <taxon>Streptomycetaceae</taxon>
        <taxon>Streptomyces</taxon>
    </lineage>
</organism>
<keyword evidence="2" id="KW-1185">Reference proteome</keyword>
<dbReference type="Proteomes" id="UP001321542">
    <property type="component" value="Chromosome"/>
</dbReference>
<reference evidence="1 2" key="1">
    <citation type="journal article" date="2010" name="ChemBioChem">
        <title>Cloning and characterization of the biosynthetic gene cluster of 16-membered macrolide antibiotic FD-891: involvement of a dual functional cytochrome P450 monooxygenase catalyzing epoxidation and hydroxylation.</title>
        <authorList>
            <person name="Kudo F."/>
            <person name="Motegi A."/>
            <person name="Mizoue K."/>
            <person name="Eguchi T."/>
        </authorList>
    </citation>
    <scope>NUCLEOTIDE SEQUENCE [LARGE SCALE GENOMIC DNA]</scope>
    <source>
        <strain evidence="1 2">A-8890</strain>
    </source>
</reference>
<reference evidence="1 2" key="2">
    <citation type="journal article" date="2023" name="ChemBioChem">
        <title>Acyltransferase Domain Exchange between Two Independent Type I Polyketide Synthases in the Same Producer Strain of Macrolide Antibiotics.</title>
        <authorList>
            <person name="Kudo F."/>
            <person name="Kishikawa K."/>
            <person name="Tsuboi K."/>
            <person name="Kido T."/>
            <person name="Usui T."/>
            <person name="Hashimoto J."/>
            <person name="Shin-Ya K."/>
            <person name="Miyanaga A."/>
            <person name="Eguchi T."/>
        </authorList>
    </citation>
    <scope>NUCLEOTIDE SEQUENCE [LARGE SCALE GENOMIC DNA]</scope>
    <source>
        <strain evidence="1 2">A-8890</strain>
    </source>
</reference>
<evidence type="ECO:0000313" key="2">
    <source>
        <dbReference type="Proteomes" id="UP001321542"/>
    </source>
</evidence>
<gene>
    <name evidence="1" type="ORF">SGFS_053810</name>
</gene>